<dbReference type="OrthoDB" id="3000305at2759"/>
<keyword evidence="1" id="KW-0175">Coiled coil</keyword>
<dbReference type="SUPFAM" id="SSF52047">
    <property type="entry name" value="RNI-like"/>
    <property type="match status" value="1"/>
</dbReference>
<accession>A0A8H6Z6B2</accession>
<comment type="caution">
    <text evidence="2">The sequence shown here is derived from an EMBL/GenBank/DDBJ whole genome shotgun (WGS) entry which is preliminary data.</text>
</comment>
<sequence length="518" mass="58425">MSAKRMGSNPRFYTNYIPSDEEIKEIQLDIASRSEELARLDARIRELSTERDEIQAYIDSQKALISHPRRLPADIVRDVFIACLPTRRNAVMSAQEAPLLLCRICSAWRTIALSTPRLWASMHVPFHFILAKEPRTLAVAQWLQRSAACPISFSVYEGWADPIEGVSRSAGRDAVIRSLCAVSDRWRHVEFDGMVSEVPHELSDITSASLLDSFKFSGWTSILDRLTFYQVPSLRTVTLHLEGAEPVTEFLLRIPMIWDRLQHLTISCATGIPATNLIVLLGRCPQLISIRVSPILDSDVDPMISTSFLPFLDTFDTSSSSFNMAPRSLSYIVAYTSMPRLRRFSLRVATCQDEPHDSFSLATLGQKSRFIEDITICLPYFTKHSLPETLRSLPSLTKLLVFDGYTWEENGFQSCTFSQLLDILSDTATCPMLQELVIRNWDSPNSKSGLNAFITKRMESPHPLQRLEISGTPWASEVLDLIPETEIKFCLSRGLAISLLCDKSWKASPWTGVPIDTE</sequence>
<evidence type="ECO:0000313" key="3">
    <source>
        <dbReference type="Proteomes" id="UP000623467"/>
    </source>
</evidence>
<dbReference type="Gene3D" id="3.80.10.10">
    <property type="entry name" value="Ribonuclease Inhibitor"/>
    <property type="match status" value="1"/>
</dbReference>
<reference evidence="2" key="1">
    <citation type="submission" date="2020-05" db="EMBL/GenBank/DDBJ databases">
        <title>Mycena genomes resolve the evolution of fungal bioluminescence.</title>
        <authorList>
            <person name="Tsai I.J."/>
        </authorList>
    </citation>
    <scope>NUCLEOTIDE SEQUENCE</scope>
    <source>
        <strain evidence="2">160909Yilan</strain>
    </source>
</reference>
<organism evidence="2 3">
    <name type="scientific">Mycena sanguinolenta</name>
    <dbReference type="NCBI Taxonomy" id="230812"/>
    <lineage>
        <taxon>Eukaryota</taxon>
        <taxon>Fungi</taxon>
        <taxon>Dikarya</taxon>
        <taxon>Basidiomycota</taxon>
        <taxon>Agaricomycotina</taxon>
        <taxon>Agaricomycetes</taxon>
        <taxon>Agaricomycetidae</taxon>
        <taxon>Agaricales</taxon>
        <taxon>Marasmiineae</taxon>
        <taxon>Mycenaceae</taxon>
        <taxon>Mycena</taxon>
    </lineage>
</organism>
<proteinExistence type="predicted"/>
<evidence type="ECO:0000313" key="2">
    <source>
        <dbReference type="EMBL" id="KAF7371131.1"/>
    </source>
</evidence>
<dbReference type="EMBL" id="JACAZH010000004">
    <property type="protein sequence ID" value="KAF7371131.1"/>
    <property type="molecule type" value="Genomic_DNA"/>
</dbReference>
<evidence type="ECO:0000256" key="1">
    <source>
        <dbReference type="SAM" id="Coils"/>
    </source>
</evidence>
<dbReference type="Proteomes" id="UP000623467">
    <property type="component" value="Unassembled WGS sequence"/>
</dbReference>
<name>A0A8H6Z6B2_9AGAR</name>
<gene>
    <name evidence="2" type="ORF">MSAN_00748400</name>
</gene>
<dbReference type="AlphaFoldDB" id="A0A8H6Z6B2"/>
<keyword evidence="3" id="KW-1185">Reference proteome</keyword>
<evidence type="ECO:0008006" key="4">
    <source>
        <dbReference type="Google" id="ProtNLM"/>
    </source>
</evidence>
<feature type="coiled-coil region" evidence="1">
    <location>
        <begin position="23"/>
        <end position="57"/>
    </location>
</feature>
<dbReference type="InterPro" id="IPR032675">
    <property type="entry name" value="LRR_dom_sf"/>
</dbReference>
<protein>
    <recommendedName>
        <fullName evidence="4">F-box domain-containing protein</fullName>
    </recommendedName>
</protein>